<dbReference type="GeneID" id="25325901"/>
<sequence>MSYYNKLDSQGAFENAVVQLYSRILEYQAHMVCHLSHNTAKRGWSNIIKPGHWADLPAAVKNADQECQQYASFLDKTAERELLQEQTLQIERSTKVQRQILDALSDIEKVRAAERDDDLLKDFLQSFSTDYEGDKDINTKRVPGTCQWFLDHKRFQTWRDSPTSALLWVSAGPGCGKSVLSRCLVDERLLTNSRMTSTVCYFFFKDGLDGRDQAENALTAMLHQLYTHNLDKNLITHALSRFKENGTSLRSMLSKLWAILVETAKNPASGEIVCILDALDEFHETSRSALMEMLVDFFSDPLLTQNPNIRLKFLITSRPYDDIELEFSRLQDASIFLQFAGDDQSERISEEINLVIDHRVPRVLPKLDSQSRTTIVERLKKLKHRTYLWLHLILAVIQKEFVNHCTAQKLQTVIDKLPSSVSEAYEAILGKTTDPRQARFIFQIILVAKRVLTVPEIKVALELAKRIDAESLKDLDLPTDAVFTSTLPKICGLFVSIHDDRVYLIRQTAREFLIHGSGRNTLTEGAPPQAPTWQHSIDLSDAELLLAKVCVAFLKFRDFRNLPWLEDNRTRWFEWEEKYGAQVQDRVFLDYSATSWFSHYRAVQATLDPGLITSALEHCQPNEKLYRVWYALYCSSRRWNISYDETNLTITSTLGLRELILRLLRAELQDRSDVDEESAGSGTNISLSVNRRGGEYGNALIAASAGGHTDVVGILIANGADVNAQGRWGTALQWASRYSHEKIVQILVDNGADVNARGYFEVGHEKVVQILVDNGAVMNA</sequence>
<dbReference type="Proteomes" id="UP000054342">
    <property type="component" value="Unassembled WGS sequence"/>
</dbReference>
<feature type="domain" description="Nephrocystin 3-like N-terminal" evidence="4">
    <location>
        <begin position="144"/>
        <end position="318"/>
    </location>
</feature>
<dbReference type="InterPro" id="IPR027417">
    <property type="entry name" value="P-loop_NTPase"/>
</dbReference>
<dbReference type="Gene3D" id="1.25.40.20">
    <property type="entry name" value="Ankyrin repeat-containing domain"/>
    <property type="match status" value="1"/>
</dbReference>
<dbReference type="Pfam" id="PF17100">
    <property type="entry name" value="NACHT_N"/>
    <property type="match status" value="1"/>
</dbReference>
<evidence type="ECO:0000256" key="1">
    <source>
        <dbReference type="ARBA" id="ARBA00022737"/>
    </source>
</evidence>
<protein>
    <submittedName>
        <fullName evidence="5">Uncharacterized protein</fullName>
    </submittedName>
</protein>
<dbReference type="InterPro" id="IPR002110">
    <property type="entry name" value="Ankyrin_rpt"/>
</dbReference>
<dbReference type="AlphaFoldDB" id="A0A0D2EXW9"/>
<dbReference type="Gene3D" id="3.40.50.300">
    <property type="entry name" value="P-loop containing nucleotide triphosphate hydrolases"/>
    <property type="match status" value="1"/>
</dbReference>
<dbReference type="InterPro" id="IPR036770">
    <property type="entry name" value="Ankyrin_rpt-contain_sf"/>
</dbReference>
<evidence type="ECO:0000256" key="2">
    <source>
        <dbReference type="PROSITE-ProRule" id="PRU00023"/>
    </source>
</evidence>
<evidence type="ECO:0000313" key="5">
    <source>
        <dbReference type="EMBL" id="KIW59550.1"/>
    </source>
</evidence>
<keyword evidence="6" id="KW-1185">Reference proteome</keyword>
<organism evidence="5 6">
    <name type="scientific">Exophiala xenobiotica</name>
    <dbReference type="NCBI Taxonomy" id="348802"/>
    <lineage>
        <taxon>Eukaryota</taxon>
        <taxon>Fungi</taxon>
        <taxon>Dikarya</taxon>
        <taxon>Ascomycota</taxon>
        <taxon>Pezizomycotina</taxon>
        <taxon>Eurotiomycetes</taxon>
        <taxon>Chaetothyriomycetidae</taxon>
        <taxon>Chaetothyriales</taxon>
        <taxon>Herpotrichiellaceae</taxon>
        <taxon>Exophiala</taxon>
    </lineage>
</organism>
<feature type="repeat" description="ANK" evidence="2">
    <location>
        <begin position="695"/>
        <end position="727"/>
    </location>
</feature>
<dbReference type="InterPro" id="IPR031359">
    <property type="entry name" value="NACHT_N"/>
</dbReference>
<dbReference type="PANTHER" id="PTHR10039:SF5">
    <property type="entry name" value="NACHT DOMAIN-CONTAINING PROTEIN"/>
    <property type="match status" value="1"/>
</dbReference>
<dbReference type="HOGENOM" id="CLU_000288_34_7_1"/>
<dbReference type="SUPFAM" id="SSF48403">
    <property type="entry name" value="Ankyrin repeat"/>
    <property type="match status" value="1"/>
</dbReference>
<dbReference type="SMART" id="SM00248">
    <property type="entry name" value="ANK"/>
    <property type="match status" value="2"/>
</dbReference>
<reference evidence="5 6" key="1">
    <citation type="submission" date="2015-01" db="EMBL/GenBank/DDBJ databases">
        <title>The Genome Sequence of Exophiala xenobiotica CBS118157.</title>
        <authorList>
            <consortium name="The Broad Institute Genomics Platform"/>
            <person name="Cuomo C."/>
            <person name="de Hoog S."/>
            <person name="Gorbushina A."/>
            <person name="Stielow B."/>
            <person name="Teixiera M."/>
            <person name="Abouelleil A."/>
            <person name="Chapman S.B."/>
            <person name="Priest M."/>
            <person name="Young S.K."/>
            <person name="Wortman J."/>
            <person name="Nusbaum C."/>
            <person name="Birren B."/>
        </authorList>
    </citation>
    <scope>NUCLEOTIDE SEQUENCE [LARGE SCALE GENOMIC DNA]</scope>
    <source>
        <strain evidence="5 6">CBS 118157</strain>
    </source>
</reference>
<dbReference type="Pfam" id="PF24883">
    <property type="entry name" value="NPHP3_N"/>
    <property type="match status" value="1"/>
</dbReference>
<name>A0A0D2EXW9_9EURO</name>
<dbReference type="EMBL" id="KN847318">
    <property type="protein sequence ID" value="KIW59550.1"/>
    <property type="molecule type" value="Genomic_DNA"/>
</dbReference>
<dbReference type="OrthoDB" id="4160321at2759"/>
<dbReference type="InterPro" id="IPR056884">
    <property type="entry name" value="NPHP3-like_N"/>
</dbReference>
<dbReference type="PANTHER" id="PTHR10039">
    <property type="entry name" value="AMELOGENIN"/>
    <property type="match status" value="1"/>
</dbReference>
<feature type="domain" description="NWD NACHT-NTPase N-terminal" evidence="3">
    <location>
        <begin position="11"/>
        <end position="68"/>
    </location>
</feature>
<keyword evidence="2" id="KW-0040">ANK repeat</keyword>
<evidence type="ECO:0000313" key="6">
    <source>
        <dbReference type="Proteomes" id="UP000054342"/>
    </source>
</evidence>
<gene>
    <name evidence="5" type="ORF">PV05_03993</name>
</gene>
<keyword evidence="1" id="KW-0677">Repeat</keyword>
<evidence type="ECO:0000259" key="3">
    <source>
        <dbReference type="Pfam" id="PF17100"/>
    </source>
</evidence>
<evidence type="ECO:0000259" key="4">
    <source>
        <dbReference type="Pfam" id="PF24883"/>
    </source>
</evidence>
<feature type="repeat" description="ANK" evidence="2">
    <location>
        <begin position="727"/>
        <end position="759"/>
    </location>
</feature>
<dbReference type="PROSITE" id="PS50088">
    <property type="entry name" value="ANK_REPEAT"/>
    <property type="match status" value="2"/>
</dbReference>
<proteinExistence type="predicted"/>
<dbReference type="PROSITE" id="PS50297">
    <property type="entry name" value="ANK_REP_REGION"/>
    <property type="match status" value="1"/>
</dbReference>
<dbReference type="RefSeq" id="XP_013320134.1">
    <property type="nucleotide sequence ID" value="XM_013464680.1"/>
</dbReference>
<dbReference type="Pfam" id="PF12796">
    <property type="entry name" value="Ank_2"/>
    <property type="match status" value="1"/>
</dbReference>
<accession>A0A0D2EXW9</accession>
<dbReference type="STRING" id="348802.A0A0D2EXW9"/>